<keyword evidence="2" id="KW-0547">Nucleotide-binding</keyword>
<organism evidence="5">
    <name type="scientific">Ceratopteris cornuta</name>
    <dbReference type="NCBI Taxonomy" id="375903"/>
    <lineage>
        <taxon>Eukaryota</taxon>
        <taxon>Viridiplantae</taxon>
        <taxon>Streptophyta</taxon>
        <taxon>Embryophyta</taxon>
        <taxon>Tracheophyta</taxon>
        <taxon>Polypodiopsida</taxon>
        <taxon>Polypodiidae</taxon>
        <taxon>Polypodiales</taxon>
        <taxon>Pteridineae</taxon>
        <taxon>Pteridaceae</taxon>
        <taxon>Parkerioideae</taxon>
        <taxon>Ceratopteris</taxon>
    </lineage>
</organism>
<dbReference type="CDD" id="cd19505">
    <property type="entry name" value="RecA-like_Ycf2"/>
    <property type="match status" value="1"/>
</dbReference>
<dbReference type="PANTHER" id="PTHR23077">
    <property type="entry name" value="AAA-FAMILY ATPASE"/>
    <property type="match status" value="1"/>
</dbReference>
<dbReference type="InterPro" id="IPR050168">
    <property type="entry name" value="AAA_ATPase_domain"/>
</dbReference>
<dbReference type="SMART" id="SM00382">
    <property type="entry name" value="AAA"/>
    <property type="match status" value="1"/>
</dbReference>
<dbReference type="InterPro" id="IPR003959">
    <property type="entry name" value="ATPase_AAA_core"/>
</dbReference>
<accession>A0A3G5CPG7</accession>
<dbReference type="PANTHER" id="PTHR23077:SF171">
    <property type="entry name" value="NUCLEAR VALOSIN-CONTAINING PROTEIN-LIKE"/>
    <property type="match status" value="1"/>
</dbReference>
<evidence type="ECO:0000259" key="4">
    <source>
        <dbReference type="SMART" id="SM00382"/>
    </source>
</evidence>
<feature type="domain" description="AAA+ ATPase" evidence="4">
    <location>
        <begin position="1383"/>
        <end position="1534"/>
    </location>
</feature>
<evidence type="ECO:0000256" key="3">
    <source>
        <dbReference type="ARBA" id="ARBA00022840"/>
    </source>
</evidence>
<evidence type="ECO:0000256" key="2">
    <source>
        <dbReference type="ARBA" id="ARBA00022741"/>
    </source>
</evidence>
<evidence type="ECO:0000256" key="1">
    <source>
        <dbReference type="ARBA" id="ARBA00022528"/>
    </source>
</evidence>
<dbReference type="SUPFAM" id="SSF52540">
    <property type="entry name" value="P-loop containing nucleoside triphosphate hydrolases"/>
    <property type="match status" value="1"/>
</dbReference>
<sequence>MKKETIGNKVVKESVEVRSPDSSSEVWNFLEVNGLDDFSKSLKNQHLKELVVSPDFTDEPLIRLFDLRFLSSLFLRNLRHSVMRGSNINLDMLMLLTIPILMHCWSDKNSIDKNFVSTKVINGGEEIRQKEVENYGRFFHDCLLQFKRSLSLKKNRNRKVRASYHLDSNKEKNISVSTKKNKNKICHDITTSLISSDIWNASRTRVFGRDSFKDETEKIRVVRGDRYLQDFFRFFKSYNRLVVSKNGGDCYQNNLDLLSLREIRNKQDLGVQAIRLRNNLFNPVGLHPCEKVLLESIDSADQRGDGSTFSFEQEAFSNLSSFMSCKKTMLFRNFISGLDFEKDRKDFPSLYAYLQIRNQLINRLIDFIKTSSLIVDGEIGIDISNSIESEKGFLQENMPFTKISDKKLGLSSSGYFDFNEILPNYFKASFSIPKETTNGSKNLNKLKGRWSLVDSIYLLVRLYGQKKIIFLYSTYIFLFHDYFCALSTEYFFRINYWLDDWTGRGEYTSVTRIATEYIVFKWKDDVERLWNEYITSRIDEFLNVQLNVRKWITTTENLYLLPVGKFLEKAMKDDLEVICRMSIMKNKLLNNTDATKKHTNKCFHRFLNVVFFSKMIVAEITRQKALIDTIDYCIEKLNELDEKLNKLNLINKPNFSLPSDFVYEFQEDVLFLKEILERKRSLFLKPRLLRNEELIGSSTALKPALNPTFLELPHIEAIRTGFSSEALSITGGYIWRNLFLHDLNWEGVSIRNIGAGISKNIFYQMDKINHSPIQSRAVNNFIPRIERGFFIGKCNSSYFNVLENFLLGVSGEKEKAISSEIISFIHPQLSDLLSFNSSEQVERVAGHLLTSIQFRLSNLHESATTVTHLDGLPISILDLNGLLTRLNSSPREAIDSFLFSCNNDGVSLKEAPINSDLDHQQPQSRWNLVVLDRVNSEKFFQKGLGSKNGFTGNRVYQDNLSIRYLWEPEKLDTPYWSLRFSLCNNVTSRFLSGSIVKEVPRGDAGFADESAQEEATRSSQFTNLNELSTELDRYKISWIFWKDNMDEKWSLLRDYIPLFFTPTWWRYFYDLIRETYPEIILKLSYDSNHELPRISKKIAEDLLDGAKSYLFRRLQRLGLKFEFENNSINNLFSKIGLLIPEKISDEAEMSYPEEWSVSQFSNRSSILYCCILSILFVFTLLKHPLSAVSGFNSFHLWKRFDIIEYLTDPMRGFYLKKVMYSPPTRQMLTRDLLIHSLRRFLTYINNIFFFLIVKNELDSWLFCRESSDIIDSNKELLTQCLVTTKIFYKYGSKSKSNYDLLSNKIVYQPYPQERCNILEYLLKFWQNNLLGHKIRKLDPAEKWAFSAFGRNILFSAAAPRRNDSLLNMPYSDIPISLQSRLLPSKGILLVGPIETGRSSIIRNVAFNSYFPVVKLSLKRFIYNRSFLGNVRGNFISKESAYRLNMVFEIAREMSPCTLWIQDIHELNINRSYNKLEADPKFLLCQILNRISHKLSNFNIRKNVVIATTHVPARIDPASVAPNRLNQLINFRKFNGRQRQKELSILLRIKGFKLETNPSLIESNVSGTTGYSKRDLFFLANEALLIGTFKRKKFVCSNAIQLALHRQHSAVSDMGHEMESDSEWKISSYEIAEATSKNSLIDTYLTNISFIGRDALKMRFYYLSNWYVEPSRNESTIDEFTVFSHLLRILAELVAHDSFQIQMDMRKKENFIVIDKLVENDLNLACGVLENLSNNFSRSEIFRKGSQRNNSFSIPFPIGEPKYCLGVTSTSCSSKFLRKEDRLSSSLADFEMQQSPELIASTTEISREITWSHKTWRLRFLRSRTYELMGVLSEPNHLYKLILLYQNQNYIPQQNFEFNNIKGEKSKGRNKSGYLFNFEKSATNETDSFIKRLENQLDNMLLREQFLELGISGDSSINEYETHCDRINETTRLFGRRFIWDPMLLFQPDPNIPSSRRNLFSTKELARRLYNIYGMRRQRLQKTSNKKIKNFFLYREDNPKLKPDSSINRWPNLSLDEEEQDSEYVKETSFIDIYLQYPQIFIPVHLDCYTVAEDFPERFLRFRLLVHRNRWMRRNRSPFQDFLIYNMLLETYEYLSNPFRFGETSLDQRISYFMKKLNVVKQLLFSR</sequence>
<dbReference type="Pfam" id="PF00004">
    <property type="entry name" value="AAA"/>
    <property type="match status" value="1"/>
</dbReference>
<dbReference type="InterPro" id="IPR003593">
    <property type="entry name" value="AAA+_ATPase"/>
</dbReference>
<proteinExistence type="predicted"/>
<dbReference type="EMBL" id="MH173068">
    <property type="protein sequence ID" value="AYW14735.1"/>
    <property type="molecule type" value="Genomic_DNA"/>
</dbReference>
<dbReference type="EMBL" id="MH173068">
    <property type="protein sequence ID" value="AYW14751.1"/>
    <property type="molecule type" value="Genomic_DNA"/>
</dbReference>
<keyword evidence="3" id="KW-0067">ATP-binding</keyword>
<keyword evidence="5" id="KW-0934">Plastid</keyword>
<dbReference type="GO" id="GO:0005524">
    <property type="term" value="F:ATP binding"/>
    <property type="evidence" value="ECO:0007669"/>
    <property type="project" value="UniProtKB-KW"/>
</dbReference>
<name>A0A3G5CPG7_9MONI</name>
<dbReference type="Gene3D" id="3.40.50.300">
    <property type="entry name" value="P-loop containing nucleotide triphosphate hydrolases"/>
    <property type="match status" value="1"/>
</dbReference>
<evidence type="ECO:0000313" key="5">
    <source>
        <dbReference type="EMBL" id="AYW14735.1"/>
    </source>
</evidence>
<geneLocation type="chloroplast" evidence="5"/>
<dbReference type="InterPro" id="IPR027417">
    <property type="entry name" value="P-loop_NTPase"/>
</dbReference>
<reference evidence="5" key="1">
    <citation type="journal article" date="2018" name="Genome Biol. Evol.">
        <title>Mobile Elements Shape Plastome Evolution in Ferns.</title>
        <authorList>
            <person name="Robison T.A."/>
            <person name="Grusz A.L."/>
            <person name="Wolf P.G."/>
            <person name="Mower J.P."/>
            <person name="Fauskee B.D."/>
            <person name="Sosa K."/>
            <person name="Schuettpelz E.L."/>
        </authorList>
    </citation>
    <scope>NUCLEOTIDE SEQUENCE</scope>
</reference>
<protein>
    <submittedName>
        <fullName evidence="5">Conserved hypothetical chloroplast protein Ycf2</fullName>
    </submittedName>
</protein>
<gene>
    <name evidence="5" type="primary">ycf2</name>
</gene>
<dbReference type="Gene3D" id="1.10.8.60">
    <property type="match status" value="1"/>
</dbReference>
<dbReference type="GO" id="GO:0016887">
    <property type="term" value="F:ATP hydrolysis activity"/>
    <property type="evidence" value="ECO:0007669"/>
    <property type="project" value="InterPro"/>
</dbReference>
<keyword evidence="1 5" id="KW-0150">Chloroplast</keyword>